<dbReference type="AlphaFoldDB" id="A0A6J6TT83"/>
<sequence>MVIVNTADITWLNTGESARRLGITPRTLYRFIDDGKVPAYRFGRVIRLKESEVAQFIEECRIAPGTLDISSLDPEDQEAEASKPSK</sequence>
<dbReference type="NCBIfam" id="TIGR01764">
    <property type="entry name" value="excise"/>
    <property type="match status" value="1"/>
</dbReference>
<dbReference type="InterPro" id="IPR010093">
    <property type="entry name" value="SinI_DNA-bd"/>
</dbReference>
<dbReference type="InterPro" id="IPR041657">
    <property type="entry name" value="HTH_17"/>
</dbReference>
<dbReference type="EMBL" id="CAEZYU010000081">
    <property type="protein sequence ID" value="CAB4750175.1"/>
    <property type="molecule type" value="Genomic_DNA"/>
</dbReference>
<proteinExistence type="predicted"/>
<gene>
    <name evidence="3" type="ORF">UFOPK1358_01175</name>
    <name evidence="4" type="ORF">UFOPK2766_01609</name>
</gene>
<dbReference type="SUPFAM" id="SSF46955">
    <property type="entry name" value="Putative DNA-binding domain"/>
    <property type="match status" value="1"/>
</dbReference>
<dbReference type="Pfam" id="PF12728">
    <property type="entry name" value="HTH_17"/>
    <property type="match status" value="1"/>
</dbReference>
<evidence type="ECO:0000256" key="1">
    <source>
        <dbReference type="SAM" id="MobiDB-lite"/>
    </source>
</evidence>
<dbReference type="EMBL" id="CAEZSF010000114">
    <property type="protein sequence ID" value="CAB4543698.1"/>
    <property type="molecule type" value="Genomic_DNA"/>
</dbReference>
<dbReference type="GO" id="GO:0003677">
    <property type="term" value="F:DNA binding"/>
    <property type="evidence" value="ECO:0007669"/>
    <property type="project" value="InterPro"/>
</dbReference>
<dbReference type="InterPro" id="IPR009061">
    <property type="entry name" value="DNA-bd_dom_put_sf"/>
</dbReference>
<protein>
    <submittedName>
        <fullName evidence="4">Unannotated protein</fullName>
    </submittedName>
</protein>
<evidence type="ECO:0000259" key="2">
    <source>
        <dbReference type="Pfam" id="PF12728"/>
    </source>
</evidence>
<evidence type="ECO:0000313" key="4">
    <source>
        <dbReference type="EMBL" id="CAB4750175.1"/>
    </source>
</evidence>
<organism evidence="4">
    <name type="scientific">freshwater metagenome</name>
    <dbReference type="NCBI Taxonomy" id="449393"/>
    <lineage>
        <taxon>unclassified sequences</taxon>
        <taxon>metagenomes</taxon>
        <taxon>ecological metagenomes</taxon>
    </lineage>
</organism>
<reference evidence="4" key="1">
    <citation type="submission" date="2020-05" db="EMBL/GenBank/DDBJ databases">
        <authorList>
            <person name="Chiriac C."/>
            <person name="Salcher M."/>
            <person name="Ghai R."/>
            <person name="Kavagutti S V."/>
        </authorList>
    </citation>
    <scope>NUCLEOTIDE SEQUENCE</scope>
</reference>
<accession>A0A6J6TT83</accession>
<feature type="region of interest" description="Disordered" evidence="1">
    <location>
        <begin position="67"/>
        <end position="86"/>
    </location>
</feature>
<evidence type="ECO:0000313" key="3">
    <source>
        <dbReference type="EMBL" id="CAB4543698.1"/>
    </source>
</evidence>
<name>A0A6J6TT83_9ZZZZ</name>
<feature type="domain" description="Helix-turn-helix" evidence="2">
    <location>
        <begin position="11"/>
        <end position="61"/>
    </location>
</feature>